<evidence type="ECO:0000313" key="2">
    <source>
        <dbReference type="Proteomes" id="UP000270094"/>
    </source>
</evidence>
<proteinExistence type="predicted"/>
<keyword evidence="2" id="KW-1185">Reference proteome</keyword>
<evidence type="ECO:0000313" key="1">
    <source>
        <dbReference type="EMBL" id="VDM66130.1"/>
    </source>
</evidence>
<gene>
    <name evidence="1" type="ORF">SVUK_LOCUS1128</name>
</gene>
<sequence>MNMYNDLPSRQMPPSLVDSAFNRRCDELGASRYGEEPFGVGRYGGGRDAPIRDISGFVEPIDEFIDSPRKNAYPQSSHAERITYPTMAGGSGRNNAPIPPFGQSYSAFNEPYGQRMDYGGGARFRV</sequence>
<protein>
    <submittedName>
        <fullName evidence="1">Uncharacterized protein</fullName>
    </submittedName>
</protein>
<dbReference type="Proteomes" id="UP000270094">
    <property type="component" value="Unassembled WGS sequence"/>
</dbReference>
<dbReference type="OrthoDB" id="5875531at2759"/>
<reference evidence="1 2" key="1">
    <citation type="submission" date="2018-11" db="EMBL/GenBank/DDBJ databases">
        <authorList>
            <consortium name="Pathogen Informatics"/>
        </authorList>
    </citation>
    <scope>NUCLEOTIDE SEQUENCE [LARGE SCALE GENOMIC DNA]</scope>
</reference>
<name>A0A3P7I0Q7_STRVU</name>
<dbReference type="AlphaFoldDB" id="A0A3P7I0Q7"/>
<dbReference type="EMBL" id="UYYB01002104">
    <property type="protein sequence ID" value="VDM66130.1"/>
    <property type="molecule type" value="Genomic_DNA"/>
</dbReference>
<organism evidence="1 2">
    <name type="scientific">Strongylus vulgaris</name>
    <name type="common">Blood worm</name>
    <dbReference type="NCBI Taxonomy" id="40348"/>
    <lineage>
        <taxon>Eukaryota</taxon>
        <taxon>Metazoa</taxon>
        <taxon>Ecdysozoa</taxon>
        <taxon>Nematoda</taxon>
        <taxon>Chromadorea</taxon>
        <taxon>Rhabditida</taxon>
        <taxon>Rhabditina</taxon>
        <taxon>Rhabditomorpha</taxon>
        <taxon>Strongyloidea</taxon>
        <taxon>Strongylidae</taxon>
        <taxon>Strongylus</taxon>
    </lineage>
</organism>
<accession>A0A3P7I0Q7</accession>